<reference evidence="1" key="1">
    <citation type="journal article" date="2016" name="Nat. Commun.">
        <title>The channel catfish genome sequence provides insights into the evolution of scale formation in teleosts.</title>
        <authorList>
            <person name="Liu Z."/>
            <person name="Liu S."/>
            <person name="Yao J."/>
            <person name="Bao L."/>
            <person name="Zhang J."/>
            <person name="Li Y."/>
            <person name="Jiang C."/>
            <person name="Sun L."/>
            <person name="Wang R."/>
            <person name="Zhang Y."/>
            <person name="Zhou T."/>
            <person name="Zeng Q."/>
            <person name="Fu Q."/>
            <person name="Gao S."/>
            <person name="Li N."/>
            <person name="Koren S."/>
            <person name="Jiang Y."/>
            <person name="Zimin A."/>
            <person name="Xu P."/>
            <person name="Phillippy A.M."/>
            <person name="Geng X."/>
            <person name="Song L."/>
            <person name="Sun F."/>
            <person name="Li C."/>
            <person name="Wang X."/>
            <person name="Chen A."/>
            <person name="Jin Y."/>
            <person name="Yuan Z."/>
            <person name="Yang Y."/>
            <person name="Tan S."/>
            <person name="Peatman E."/>
            <person name="Lu J."/>
            <person name="Qin Z."/>
            <person name="Dunham R."/>
            <person name="Li Z."/>
            <person name="Sonstegard T."/>
            <person name="Feng J."/>
            <person name="Danzmann R.G."/>
            <person name="Schroeder S."/>
            <person name="Scheffler B."/>
            <person name="Duke M.V."/>
            <person name="Ballard L."/>
            <person name="Kucuktas H."/>
            <person name="Kaltenboeck L."/>
            <person name="Liu H."/>
            <person name="Armbruster J."/>
            <person name="Xie Y."/>
            <person name="Kirby M.L."/>
            <person name="Tian Y."/>
            <person name="Flanagan M.E."/>
            <person name="Mu W."/>
            <person name="Waldbieser G.C."/>
        </authorList>
    </citation>
    <scope>NUCLEOTIDE SEQUENCE [LARGE SCALE GENOMIC DNA]</scope>
    <source>
        <strain evidence="1">SDA103</strain>
    </source>
</reference>
<evidence type="ECO:0000313" key="1">
    <source>
        <dbReference type="Proteomes" id="UP000221080"/>
    </source>
</evidence>
<name>A0A979ERC5_ICTPU</name>
<sequence>MLYVQIDDGGYKFSSNRPPLYFHSATVVVVLYQLGSCGEYRVRANQFGVHKCTVKKFVYMVCKGMLSYAKNLIQVPSLEEANAIAYRFEMEHHIPQIIGCVGGTHIPILPPKDGYRDFVIVKDGPHTCFRQSWMTNIAFGVSIAKFLGVHMMSMYCGNHSYAKRPIYSPGE</sequence>
<protein>
    <submittedName>
        <fullName evidence="2">Uncharacterized protein LOC124627537</fullName>
    </submittedName>
</protein>
<reference evidence="2" key="2">
    <citation type="submission" date="2025-08" db="UniProtKB">
        <authorList>
            <consortium name="RefSeq"/>
        </authorList>
    </citation>
    <scope>IDENTIFICATION</scope>
    <source>
        <tissue evidence="2">Blood</tissue>
    </source>
</reference>
<proteinExistence type="predicted"/>
<dbReference type="OrthoDB" id="2668416at2759"/>
<organism evidence="1 2">
    <name type="scientific">Ictalurus punctatus</name>
    <name type="common">Channel catfish</name>
    <name type="synonym">Silurus punctatus</name>
    <dbReference type="NCBI Taxonomy" id="7998"/>
    <lineage>
        <taxon>Eukaryota</taxon>
        <taxon>Metazoa</taxon>
        <taxon>Chordata</taxon>
        <taxon>Craniata</taxon>
        <taxon>Vertebrata</taxon>
        <taxon>Euteleostomi</taxon>
        <taxon>Actinopterygii</taxon>
        <taxon>Neopterygii</taxon>
        <taxon>Teleostei</taxon>
        <taxon>Ostariophysi</taxon>
        <taxon>Siluriformes</taxon>
        <taxon>Ictaluridae</taxon>
        <taxon>Ictalurus</taxon>
    </lineage>
</organism>
<keyword evidence="1" id="KW-1185">Reference proteome</keyword>
<dbReference type="RefSeq" id="XP_047009793.2">
    <property type="nucleotide sequence ID" value="XM_047153837.2"/>
</dbReference>
<dbReference type="Proteomes" id="UP000221080">
    <property type="component" value="Chromosome 16"/>
</dbReference>
<evidence type="ECO:0000313" key="2">
    <source>
        <dbReference type="RefSeq" id="XP_047009793.2"/>
    </source>
</evidence>
<dbReference type="KEGG" id="ipu:124627537"/>
<dbReference type="GeneID" id="124627537"/>
<dbReference type="AlphaFoldDB" id="A0A979ERC5"/>
<accession>A0A979ERC5</accession>
<gene>
    <name evidence="2" type="primary">LOC124627537</name>
</gene>